<evidence type="ECO:0000256" key="6">
    <source>
        <dbReference type="ARBA" id="ARBA00022692"/>
    </source>
</evidence>
<evidence type="ECO:0000259" key="11">
    <source>
        <dbReference type="PROSITE" id="PS50109"/>
    </source>
</evidence>
<feature type="transmembrane region" description="Helical" evidence="10">
    <location>
        <begin position="20"/>
        <end position="40"/>
    </location>
</feature>
<dbReference type="SUPFAM" id="SSF47384">
    <property type="entry name" value="Homodimeric domain of signal transducing histidine kinase"/>
    <property type="match status" value="1"/>
</dbReference>
<feature type="domain" description="Histidine kinase" evidence="11">
    <location>
        <begin position="136"/>
        <end position="349"/>
    </location>
</feature>
<dbReference type="InterPro" id="IPR005467">
    <property type="entry name" value="His_kinase_dom"/>
</dbReference>
<comment type="catalytic activity">
    <reaction evidence="1">
        <text>ATP + protein L-histidine = ADP + protein N-phospho-L-histidine.</text>
        <dbReference type="EC" id="2.7.13.3"/>
    </reaction>
</comment>
<organism evidence="12 13">
    <name type="scientific">Bordetella genomosp. 1</name>
    <dbReference type="NCBI Taxonomy" id="1395607"/>
    <lineage>
        <taxon>Bacteria</taxon>
        <taxon>Pseudomonadati</taxon>
        <taxon>Pseudomonadota</taxon>
        <taxon>Betaproteobacteria</taxon>
        <taxon>Burkholderiales</taxon>
        <taxon>Alcaligenaceae</taxon>
        <taxon>Bordetella</taxon>
    </lineage>
</organism>
<evidence type="ECO:0000256" key="9">
    <source>
        <dbReference type="ARBA" id="ARBA00023136"/>
    </source>
</evidence>
<dbReference type="PANTHER" id="PTHR45436">
    <property type="entry name" value="SENSOR HISTIDINE KINASE YKOH"/>
    <property type="match status" value="1"/>
</dbReference>
<sequence>MHSGLKLPRGSLARHLVVRLMPPILLLVLLDLAATWVITHKIDMSVWMLEDFFWLMVVGQVLLVALFAWVVIQGVRSGLASVNHLAEEIRLRSIDDMQAMAVAGLPAEIAPLVTHINDLLLRLDASLAAQRRFIGHAAHQLRTPLSGLRLESELMLARPLPDDVRARAERIKAVSDRMIRLGQQLLVLAKADPNARPQDRFLRLDLCEWVRASGAEWIPHARLSQVEIDLAAPEHPVWIDGDPLLLDELLGNLIDNALRYGKQGGRIVLTVGENPPSLTVEDDGPGIGPDERERVFEAFYRSPSATADGSGLGLAIVREIAHAHGAWWKLVSRPEYSGTRLSVVFPGPRKGAQLTRQERLL</sequence>
<dbReference type="SUPFAM" id="SSF55874">
    <property type="entry name" value="ATPase domain of HSP90 chaperone/DNA topoisomerase II/histidine kinase"/>
    <property type="match status" value="1"/>
</dbReference>
<dbReference type="AlphaFoldDB" id="A0A261S6L9"/>
<dbReference type="PANTHER" id="PTHR45436:SF5">
    <property type="entry name" value="SENSOR HISTIDINE KINASE TRCS"/>
    <property type="match status" value="1"/>
</dbReference>
<dbReference type="InterPro" id="IPR003661">
    <property type="entry name" value="HisK_dim/P_dom"/>
</dbReference>
<dbReference type="InterPro" id="IPR004358">
    <property type="entry name" value="Sig_transdc_His_kin-like_C"/>
</dbReference>
<evidence type="ECO:0000256" key="4">
    <source>
        <dbReference type="ARBA" id="ARBA00022553"/>
    </source>
</evidence>
<evidence type="ECO:0000256" key="1">
    <source>
        <dbReference type="ARBA" id="ARBA00000085"/>
    </source>
</evidence>
<evidence type="ECO:0000256" key="7">
    <source>
        <dbReference type="ARBA" id="ARBA00022777"/>
    </source>
</evidence>
<dbReference type="RefSeq" id="WP_094827767.1">
    <property type="nucleotide sequence ID" value="NZ_NEVL01000004.1"/>
</dbReference>
<dbReference type="Proteomes" id="UP000217005">
    <property type="component" value="Unassembled WGS sequence"/>
</dbReference>
<evidence type="ECO:0000313" key="12">
    <source>
        <dbReference type="EMBL" id="OZI32771.1"/>
    </source>
</evidence>
<dbReference type="CDD" id="cd00082">
    <property type="entry name" value="HisKA"/>
    <property type="match status" value="1"/>
</dbReference>
<dbReference type="PRINTS" id="PR00344">
    <property type="entry name" value="BCTRLSENSOR"/>
</dbReference>
<proteinExistence type="predicted"/>
<dbReference type="Pfam" id="PF02518">
    <property type="entry name" value="HATPase_c"/>
    <property type="match status" value="1"/>
</dbReference>
<dbReference type="SMART" id="SM00388">
    <property type="entry name" value="HisKA"/>
    <property type="match status" value="1"/>
</dbReference>
<dbReference type="InterPro" id="IPR050428">
    <property type="entry name" value="TCS_sensor_his_kinase"/>
</dbReference>
<evidence type="ECO:0000256" key="8">
    <source>
        <dbReference type="ARBA" id="ARBA00022989"/>
    </source>
</evidence>
<keyword evidence="8 10" id="KW-1133">Transmembrane helix</keyword>
<dbReference type="InterPro" id="IPR036097">
    <property type="entry name" value="HisK_dim/P_sf"/>
</dbReference>
<dbReference type="InterPro" id="IPR003594">
    <property type="entry name" value="HATPase_dom"/>
</dbReference>
<feature type="transmembrane region" description="Helical" evidence="10">
    <location>
        <begin position="52"/>
        <end position="72"/>
    </location>
</feature>
<dbReference type="PROSITE" id="PS50109">
    <property type="entry name" value="HIS_KIN"/>
    <property type="match status" value="1"/>
</dbReference>
<dbReference type="OrthoDB" id="8554694at2"/>
<gene>
    <name evidence="12" type="ORF">CEG14_17885</name>
</gene>
<evidence type="ECO:0000256" key="2">
    <source>
        <dbReference type="ARBA" id="ARBA00004370"/>
    </source>
</evidence>
<dbReference type="Gene3D" id="3.30.565.10">
    <property type="entry name" value="Histidine kinase-like ATPase, C-terminal domain"/>
    <property type="match status" value="1"/>
</dbReference>
<evidence type="ECO:0000256" key="3">
    <source>
        <dbReference type="ARBA" id="ARBA00012438"/>
    </source>
</evidence>
<comment type="subcellular location">
    <subcellularLocation>
        <location evidence="2">Membrane</location>
    </subcellularLocation>
</comment>
<dbReference type="SMART" id="SM00387">
    <property type="entry name" value="HATPase_c"/>
    <property type="match status" value="1"/>
</dbReference>
<reference evidence="12 13" key="1">
    <citation type="submission" date="2017-05" db="EMBL/GenBank/DDBJ databases">
        <title>Complete and WGS of Bordetella genogroups.</title>
        <authorList>
            <person name="Spilker T."/>
            <person name="LiPuma J."/>
        </authorList>
    </citation>
    <scope>NUCLEOTIDE SEQUENCE [LARGE SCALE GENOMIC DNA]</scope>
    <source>
        <strain evidence="12 13">AU17610</strain>
    </source>
</reference>
<keyword evidence="6 10" id="KW-0812">Transmembrane</keyword>
<evidence type="ECO:0000256" key="10">
    <source>
        <dbReference type="SAM" id="Phobius"/>
    </source>
</evidence>
<comment type="caution">
    <text evidence="12">The sequence shown here is derived from an EMBL/GenBank/DDBJ whole genome shotgun (WGS) entry which is preliminary data.</text>
</comment>
<dbReference type="GO" id="GO:0016020">
    <property type="term" value="C:membrane"/>
    <property type="evidence" value="ECO:0007669"/>
    <property type="project" value="UniProtKB-SubCell"/>
</dbReference>
<evidence type="ECO:0000313" key="13">
    <source>
        <dbReference type="Proteomes" id="UP000217005"/>
    </source>
</evidence>
<dbReference type="GO" id="GO:0000155">
    <property type="term" value="F:phosphorelay sensor kinase activity"/>
    <property type="evidence" value="ECO:0007669"/>
    <property type="project" value="InterPro"/>
</dbReference>
<dbReference type="InterPro" id="IPR036890">
    <property type="entry name" value="HATPase_C_sf"/>
</dbReference>
<name>A0A261S6L9_9BORD</name>
<dbReference type="Pfam" id="PF00512">
    <property type="entry name" value="HisKA"/>
    <property type="match status" value="1"/>
</dbReference>
<dbReference type="Gene3D" id="1.10.287.130">
    <property type="match status" value="1"/>
</dbReference>
<dbReference type="EMBL" id="NEVL01000004">
    <property type="protein sequence ID" value="OZI32771.1"/>
    <property type="molecule type" value="Genomic_DNA"/>
</dbReference>
<keyword evidence="9 10" id="KW-0472">Membrane</keyword>
<accession>A0A261S6L9</accession>
<dbReference type="EC" id="2.7.13.3" evidence="3"/>
<keyword evidence="4" id="KW-0597">Phosphoprotein</keyword>
<evidence type="ECO:0000256" key="5">
    <source>
        <dbReference type="ARBA" id="ARBA00022679"/>
    </source>
</evidence>
<protein>
    <recommendedName>
        <fullName evidence="3">histidine kinase</fullName>
        <ecNumber evidence="3">2.7.13.3</ecNumber>
    </recommendedName>
</protein>
<keyword evidence="7 12" id="KW-0418">Kinase</keyword>
<keyword evidence="5" id="KW-0808">Transferase</keyword>
<dbReference type="CDD" id="cd00075">
    <property type="entry name" value="HATPase"/>
    <property type="match status" value="1"/>
</dbReference>